<dbReference type="GO" id="GO:0003887">
    <property type="term" value="F:DNA-directed DNA polymerase activity"/>
    <property type="evidence" value="ECO:0007669"/>
    <property type="project" value="UniProtKB-EC"/>
</dbReference>
<evidence type="ECO:0000256" key="1">
    <source>
        <dbReference type="ARBA" id="ARBA00012417"/>
    </source>
</evidence>
<dbReference type="Pfam" id="PF09115">
    <property type="entry name" value="DNApol3-delta_C"/>
    <property type="match status" value="1"/>
</dbReference>
<sequence>MTVFDDLVGQDRAVAVLQRAAAAGAEALAGGRGAGMTHAWLFTGPPGAGRTAAAQAFAAALLCPSGGCGHCELCHQVAVGSHPDVETVRPQGLSYGVKETRELVLRAAGAPTLGRWRVILFEDAQRATEAAANALLKAIEEPPPRTVWLLCAPSPDDMMITIRSRCRVVTLRTPSTEAVAHVLATRENVSAELAAFAALAAQGNVVRARRLALDDEVRRRREAVLSLPRSLTGLGPCVDAAERLVKTSAEDAEEATTRLNESETTELRKIYGEGSTGKGLNKGLVRGGAGAIKDLEDRQKSRATRVKRDSLDSALLDLASFYRDVLAVQFGAGVELSTADRRPDLDALARASTPEDTLRRIDAIMLCRERLAANVNPQMALEAMTISLWNPRL</sequence>
<dbReference type="InterPro" id="IPR027417">
    <property type="entry name" value="P-loop_NTPase"/>
</dbReference>
<protein>
    <recommendedName>
        <fullName evidence="2">DNA polymerase III subunit delta'</fullName>
        <ecNumber evidence="1">2.7.7.7</ecNumber>
    </recommendedName>
</protein>
<evidence type="ECO:0000256" key="6">
    <source>
        <dbReference type="ARBA" id="ARBA00022932"/>
    </source>
</evidence>
<evidence type="ECO:0000313" key="9">
    <source>
        <dbReference type="EMBL" id="MFC6083544.1"/>
    </source>
</evidence>
<dbReference type="PANTHER" id="PTHR11669:SF8">
    <property type="entry name" value="DNA POLYMERASE III SUBUNIT DELTA"/>
    <property type="match status" value="1"/>
</dbReference>
<evidence type="ECO:0000256" key="3">
    <source>
        <dbReference type="ARBA" id="ARBA00022679"/>
    </source>
</evidence>
<evidence type="ECO:0000256" key="7">
    <source>
        <dbReference type="ARBA" id="ARBA00049244"/>
    </source>
</evidence>
<evidence type="ECO:0000256" key="2">
    <source>
        <dbReference type="ARBA" id="ARBA00014363"/>
    </source>
</evidence>
<organism evidence="9 10">
    <name type="scientific">Sphaerisporangium aureirubrum</name>
    <dbReference type="NCBI Taxonomy" id="1544736"/>
    <lineage>
        <taxon>Bacteria</taxon>
        <taxon>Bacillati</taxon>
        <taxon>Actinomycetota</taxon>
        <taxon>Actinomycetes</taxon>
        <taxon>Streptosporangiales</taxon>
        <taxon>Streptosporangiaceae</taxon>
        <taxon>Sphaerisporangium</taxon>
    </lineage>
</organism>
<evidence type="ECO:0000313" key="10">
    <source>
        <dbReference type="Proteomes" id="UP001596137"/>
    </source>
</evidence>
<dbReference type="Pfam" id="PF13177">
    <property type="entry name" value="DNA_pol3_delta2"/>
    <property type="match status" value="1"/>
</dbReference>
<dbReference type="RefSeq" id="WP_380755612.1">
    <property type="nucleotide sequence ID" value="NZ_JBHSRF010000029.1"/>
</dbReference>
<dbReference type="NCBIfam" id="NF005926">
    <property type="entry name" value="PRK07940.1"/>
    <property type="match status" value="1"/>
</dbReference>
<gene>
    <name evidence="9" type="ORF">ACFP1K_20410</name>
</gene>
<comment type="caution">
    <text evidence="9">The sequence shown here is derived from an EMBL/GenBank/DDBJ whole genome shotgun (WGS) entry which is preliminary data.</text>
</comment>
<keyword evidence="10" id="KW-1185">Reference proteome</keyword>
<keyword evidence="6" id="KW-0239">DNA-directed DNA polymerase</keyword>
<dbReference type="InterPro" id="IPR015199">
    <property type="entry name" value="DNA_pol_III_delta_C"/>
</dbReference>
<keyword evidence="5" id="KW-0235">DNA replication</keyword>
<feature type="domain" description="DNA polymerase III delta subunit C-terminal" evidence="8">
    <location>
        <begin position="318"/>
        <end position="384"/>
    </location>
</feature>
<dbReference type="Gene3D" id="3.40.50.300">
    <property type="entry name" value="P-loop containing nucleotide triphosphate hydrolases"/>
    <property type="match status" value="1"/>
</dbReference>
<evidence type="ECO:0000259" key="8">
    <source>
        <dbReference type="Pfam" id="PF09115"/>
    </source>
</evidence>
<comment type="catalytic activity">
    <reaction evidence="7">
        <text>DNA(n) + a 2'-deoxyribonucleoside 5'-triphosphate = DNA(n+1) + diphosphate</text>
        <dbReference type="Rhea" id="RHEA:22508"/>
        <dbReference type="Rhea" id="RHEA-COMP:17339"/>
        <dbReference type="Rhea" id="RHEA-COMP:17340"/>
        <dbReference type="ChEBI" id="CHEBI:33019"/>
        <dbReference type="ChEBI" id="CHEBI:61560"/>
        <dbReference type="ChEBI" id="CHEBI:173112"/>
        <dbReference type="EC" id="2.7.7.7"/>
    </reaction>
</comment>
<reference evidence="10" key="1">
    <citation type="journal article" date="2019" name="Int. J. Syst. Evol. Microbiol.">
        <title>The Global Catalogue of Microorganisms (GCM) 10K type strain sequencing project: providing services to taxonomists for standard genome sequencing and annotation.</title>
        <authorList>
            <consortium name="The Broad Institute Genomics Platform"/>
            <consortium name="The Broad Institute Genome Sequencing Center for Infectious Disease"/>
            <person name="Wu L."/>
            <person name="Ma J."/>
        </authorList>
    </citation>
    <scope>NUCLEOTIDE SEQUENCE [LARGE SCALE GENOMIC DNA]</scope>
    <source>
        <strain evidence="10">JCM 30346</strain>
    </source>
</reference>
<proteinExistence type="predicted"/>
<accession>A0ABW1NJJ3</accession>
<keyword evidence="3 9" id="KW-0808">Transferase</keyword>
<dbReference type="Proteomes" id="UP001596137">
    <property type="component" value="Unassembled WGS sequence"/>
</dbReference>
<keyword evidence="4 9" id="KW-0548">Nucleotidyltransferase</keyword>
<dbReference type="EC" id="2.7.7.7" evidence="1"/>
<evidence type="ECO:0000256" key="4">
    <source>
        <dbReference type="ARBA" id="ARBA00022695"/>
    </source>
</evidence>
<dbReference type="SUPFAM" id="SSF52540">
    <property type="entry name" value="P-loop containing nucleoside triphosphate hydrolases"/>
    <property type="match status" value="1"/>
</dbReference>
<dbReference type="PANTHER" id="PTHR11669">
    <property type="entry name" value="REPLICATION FACTOR C / DNA POLYMERASE III GAMMA-TAU SUBUNIT"/>
    <property type="match status" value="1"/>
</dbReference>
<dbReference type="InterPro" id="IPR050238">
    <property type="entry name" value="DNA_Rep/Repair_Clamp_Loader"/>
</dbReference>
<name>A0ABW1NJJ3_9ACTN</name>
<dbReference type="EMBL" id="JBHSRF010000029">
    <property type="protein sequence ID" value="MFC6083544.1"/>
    <property type="molecule type" value="Genomic_DNA"/>
</dbReference>
<evidence type="ECO:0000256" key="5">
    <source>
        <dbReference type="ARBA" id="ARBA00022705"/>
    </source>
</evidence>